<feature type="region of interest" description="Disordered" evidence="10">
    <location>
        <begin position="765"/>
        <end position="784"/>
    </location>
</feature>
<dbReference type="InterPro" id="IPR036179">
    <property type="entry name" value="Ig-like_dom_sf"/>
</dbReference>
<keyword evidence="2" id="KW-0433">Leucine-rich repeat</keyword>
<evidence type="ECO:0000256" key="5">
    <source>
        <dbReference type="ARBA" id="ARBA00022737"/>
    </source>
</evidence>
<evidence type="ECO:0000313" key="12">
    <source>
        <dbReference type="EMBL" id="TNN55942.1"/>
    </source>
</evidence>
<dbReference type="Proteomes" id="UP000314294">
    <property type="component" value="Unassembled WGS sequence"/>
</dbReference>
<dbReference type="CDD" id="cd00096">
    <property type="entry name" value="Ig"/>
    <property type="match status" value="5"/>
</dbReference>
<dbReference type="GO" id="GO:0043025">
    <property type="term" value="C:neuronal cell body"/>
    <property type="evidence" value="ECO:0007669"/>
    <property type="project" value="TreeGrafter"/>
</dbReference>
<feature type="region of interest" description="Disordered" evidence="10">
    <location>
        <begin position="246"/>
        <end position="327"/>
    </location>
</feature>
<comment type="caution">
    <text evidence="12">The sequence shown here is derived from an EMBL/GenBank/DDBJ whole genome shotgun (WGS) entry which is preliminary data.</text>
</comment>
<dbReference type="PROSITE" id="PS50835">
    <property type="entry name" value="IG_LIKE"/>
    <property type="match status" value="8"/>
</dbReference>
<keyword evidence="6" id="KW-1133">Transmembrane helix</keyword>
<dbReference type="OrthoDB" id="676979at2759"/>
<dbReference type="Pfam" id="PF07686">
    <property type="entry name" value="V-set"/>
    <property type="match status" value="1"/>
</dbReference>
<dbReference type="FunFam" id="2.60.40.10:FF:000076">
    <property type="entry name" value="Leucine-rich repeat and Ig domain-containing 4"/>
    <property type="match status" value="2"/>
</dbReference>
<evidence type="ECO:0000256" key="1">
    <source>
        <dbReference type="ARBA" id="ARBA00004167"/>
    </source>
</evidence>
<dbReference type="GO" id="GO:0050808">
    <property type="term" value="P:synapse organization"/>
    <property type="evidence" value="ECO:0007669"/>
    <property type="project" value="TreeGrafter"/>
</dbReference>
<sequence length="1041" mass="112262">MTINSRAQRFEVLPNGTLVIHNVQLQDRGTYICSAHSFIGRDRLLTTLEVWTRPPRMQLASYKDATIHLGGEVHLECQADGVPSPLLSWVLPDRSVLTSTAASTSRITMDKNGTLHIPVTLPSDSGVYRCVASNSAGAASASARVHVSSLPPVIQQPREEHLFLSPGRPVYAHCSARGAPPPTLRWRIPDGTLVRPSQFLHGNLFVLSNGTLHIRGVGPKDSGNYECTASNAVGADKRTVRLEIERRVEGERRLNKPPLTSPHQDRTLSIPSHPSNPFNSARLSAPSLSERARTMTLTPSSSRSSSYPHQPNSTNSFPVTNKTSSPTYLANTRKTKLSSLSPLSTVSTNNTKVSPRIVNNTIMTSSSSSSKSRASASLYPSPISPFSKAHIVSTSPYITTVQYGFYLQLHCSVTGNPSPIIIWRTPNRKLVDMHFSFDRRLKVHTNGTLSVLRVTEKDAGDYLCIARNKVSDDYRLLRVSVATKPATIEPQQPLTHMVSLGKPLKVDCQASGLPEPAVSWSLPDGTMVNSVLQGEDRGGRAGRLTVFENGTLLVPAVGMGEEGDYTCYAENQGGQDTMQVKIKVMTTPPNFPEFRSYHVIKVRQGGTATIRCQATGVPAPTVTWFSPTGRVIPRRFGSVLYSERVVAISDGTLEVRLAQKIDTGNYTCRASNSAGERSMVVGLKVEAPNHGLSGWLGGRGSPPPRVSWLLPGNGVLPAPYYGSRLIVHRNGSLELRGVRASDGGTLACVVRGEREQTRIQVELEVFEPQDEARPPHGGGAVEKPAQGSRFIEAPRSGASLHSAQSLSSRIPVTQAPPPRAQSLHAAPRPVGPPPRSTSPVSEPAMSTSTAALVSIINGETLRLPCSASHTHGHVQGAFSWTFPSGKVLSLGESGDSDRYSVQEDGSLTVQQASVFDRGTYSCRSTSADSSSVSVVTVPVIVIAYPPRITSGPSPVTYTRPGVAVELPCQTIATPRATVSWETPDLTQLRVMAQARIYGNRYLSPTGSLVIQNPTSRDTGFYRCTAKNVIGVDTQATYLHVI</sequence>
<evidence type="ECO:0000256" key="6">
    <source>
        <dbReference type="ARBA" id="ARBA00022989"/>
    </source>
</evidence>
<feature type="compositionally biased region" description="Polar residues" evidence="10">
    <location>
        <begin position="307"/>
        <end position="327"/>
    </location>
</feature>
<keyword evidence="4" id="KW-0732">Signal</keyword>
<evidence type="ECO:0000256" key="4">
    <source>
        <dbReference type="ARBA" id="ARBA00022729"/>
    </source>
</evidence>
<dbReference type="AlphaFoldDB" id="A0A4Z2GT84"/>
<dbReference type="SMART" id="SM00408">
    <property type="entry name" value="IGc2"/>
    <property type="match status" value="8"/>
</dbReference>
<keyword evidence="7" id="KW-0472">Membrane</keyword>
<dbReference type="InterPro" id="IPR003599">
    <property type="entry name" value="Ig_sub"/>
</dbReference>
<feature type="domain" description="Ig-like" evidence="11">
    <location>
        <begin position="589"/>
        <end position="680"/>
    </location>
</feature>
<feature type="domain" description="Ig-like" evidence="11">
    <location>
        <begin position="385"/>
        <end position="480"/>
    </location>
</feature>
<dbReference type="InterPro" id="IPR007110">
    <property type="entry name" value="Ig-like_dom"/>
</dbReference>
<dbReference type="GO" id="GO:0005886">
    <property type="term" value="C:plasma membrane"/>
    <property type="evidence" value="ECO:0007669"/>
    <property type="project" value="TreeGrafter"/>
</dbReference>
<dbReference type="GO" id="GO:0007156">
    <property type="term" value="P:homophilic cell adhesion via plasma membrane adhesion molecules"/>
    <property type="evidence" value="ECO:0007669"/>
    <property type="project" value="TreeGrafter"/>
</dbReference>
<proteinExistence type="predicted"/>
<evidence type="ECO:0000256" key="10">
    <source>
        <dbReference type="SAM" id="MobiDB-lite"/>
    </source>
</evidence>
<keyword evidence="8" id="KW-1015">Disulfide bond</keyword>
<evidence type="ECO:0000256" key="7">
    <source>
        <dbReference type="ARBA" id="ARBA00023136"/>
    </source>
</evidence>
<protein>
    <submittedName>
        <fullName evidence="12">Matrix-remodeling-associated protein 5</fullName>
    </submittedName>
</protein>
<evidence type="ECO:0000259" key="11">
    <source>
        <dbReference type="PROSITE" id="PS50835"/>
    </source>
</evidence>
<feature type="domain" description="Ig-like" evidence="11">
    <location>
        <begin position="843"/>
        <end position="933"/>
    </location>
</feature>
<keyword evidence="5" id="KW-0677">Repeat</keyword>
<name>A0A4Z2GT84_9TELE</name>
<feature type="domain" description="Ig-like" evidence="11">
    <location>
        <begin position="55"/>
        <end position="146"/>
    </location>
</feature>
<dbReference type="SMART" id="SM00406">
    <property type="entry name" value="IGv"/>
    <property type="match status" value="4"/>
</dbReference>
<dbReference type="InterPro" id="IPR013098">
    <property type="entry name" value="Ig_I-set"/>
</dbReference>
<keyword evidence="3" id="KW-0812">Transmembrane</keyword>
<organism evidence="12 13">
    <name type="scientific">Liparis tanakae</name>
    <name type="common">Tanaka's snailfish</name>
    <dbReference type="NCBI Taxonomy" id="230148"/>
    <lineage>
        <taxon>Eukaryota</taxon>
        <taxon>Metazoa</taxon>
        <taxon>Chordata</taxon>
        <taxon>Craniata</taxon>
        <taxon>Vertebrata</taxon>
        <taxon>Euteleostomi</taxon>
        <taxon>Actinopterygii</taxon>
        <taxon>Neopterygii</taxon>
        <taxon>Teleostei</taxon>
        <taxon>Neoteleostei</taxon>
        <taxon>Acanthomorphata</taxon>
        <taxon>Eupercaria</taxon>
        <taxon>Perciformes</taxon>
        <taxon>Cottioidei</taxon>
        <taxon>Cottales</taxon>
        <taxon>Liparidae</taxon>
        <taxon>Liparis</taxon>
    </lineage>
</organism>
<feature type="domain" description="Ig-like" evidence="11">
    <location>
        <begin position="946"/>
        <end position="1039"/>
    </location>
</feature>
<feature type="compositionally biased region" description="Polar residues" evidence="10">
    <location>
        <begin position="837"/>
        <end position="846"/>
    </location>
</feature>
<dbReference type="GO" id="GO:0030424">
    <property type="term" value="C:axon"/>
    <property type="evidence" value="ECO:0007669"/>
    <property type="project" value="TreeGrafter"/>
</dbReference>
<evidence type="ECO:0000256" key="3">
    <source>
        <dbReference type="ARBA" id="ARBA00022692"/>
    </source>
</evidence>
<dbReference type="InterPro" id="IPR013106">
    <property type="entry name" value="Ig_V-set"/>
</dbReference>
<dbReference type="FunFam" id="2.60.40.10:FF:001377">
    <property type="entry name" value="Matrix remodeling associated 5"/>
    <property type="match status" value="1"/>
</dbReference>
<evidence type="ECO:0000256" key="2">
    <source>
        <dbReference type="ARBA" id="ARBA00022614"/>
    </source>
</evidence>
<keyword evidence="13" id="KW-1185">Reference proteome</keyword>
<dbReference type="InterPro" id="IPR003598">
    <property type="entry name" value="Ig_sub2"/>
</dbReference>
<gene>
    <name evidence="12" type="primary">MXRA5_1</name>
    <name evidence="12" type="ORF">EYF80_033829</name>
</gene>
<keyword evidence="9" id="KW-0393">Immunoglobulin domain</keyword>
<feature type="compositionally biased region" description="Polar residues" evidence="10">
    <location>
        <begin position="799"/>
        <end position="811"/>
    </location>
</feature>
<evidence type="ECO:0000256" key="8">
    <source>
        <dbReference type="ARBA" id="ARBA00023157"/>
    </source>
</evidence>
<feature type="region of interest" description="Disordered" evidence="10">
    <location>
        <begin position="795"/>
        <end position="846"/>
    </location>
</feature>
<evidence type="ECO:0000256" key="9">
    <source>
        <dbReference type="ARBA" id="ARBA00023319"/>
    </source>
</evidence>
<dbReference type="InterPro" id="IPR050958">
    <property type="entry name" value="Cell_Adh-Cytoskel_Orgn"/>
</dbReference>
<dbReference type="SUPFAM" id="SSF48726">
    <property type="entry name" value="Immunoglobulin"/>
    <property type="match status" value="9"/>
</dbReference>
<feature type="domain" description="Ig-like" evidence="11">
    <location>
        <begin position="485"/>
        <end position="583"/>
    </location>
</feature>
<dbReference type="PANTHER" id="PTHR45080:SF8">
    <property type="entry name" value="IG-LIKE DOMAIN-CONTAINING PROTEIN"/>
    <property type="match status" value="1"/>
</dbReference>
<dbReference type="EMBL" id="SRLO01000441">
    <property type="protein sequence ID" value="TNN55942.1"/>
    <property type="molecule type" value="Genomic_DNA"/>
</dbReference>
<dbReference type="Pfam" id="PF07679">
    <property type="entry name" value="I-set"/>
    <property type="match status" value="3"/>
</dbReference>
<evidence type="ECO:0000313" key="13">
    <source>
        <dbReference type="Proteomes" id="UP000314294"/>
    </source>
</evidence>
<dbReference type="InterPro" id="IPR013783">
    <property type="entry name" value="Ig-like_fold"/>
</dbReference>
<dbReference type="SMART" id="SM00409">
    <property type="entry name" value="IG"/>
    <property type="match status" value="9"/>
</dbReference>
<feature type="domain" description="Ig-like" evidence="11">
    <location>
        <begin position="698"/>
        <end position="760"/>
    </location>
</feature>
<feature type="compositionally biased region" description="Polar residues" evidence="10">
    <location>
        <begin position="267"/>
        <end position="282"/>
    </location>
</feature>
<reference evidence="12 13" key="1">
    <citation type="submission" date="2019-03" db="EMBL/GenBank/DDBJ databases">
        <title>First draft genome of Liparis tanakae, snailfish: a comprehensive survey of snailfish specific genes.</title>
        <authorList>
            <person name="Kim W."/>
            <person name="Song I."/>
            <person name="Jeong J.-H."/>
            <person name="Kim D."/>
            <person name="Kim S."/>
            <person name="Ryu S."/>
            <person name="Song J.Y."/>
            <person name="Lee S.K."/>
        </authorList>
    </citation>
    <scope>NUCLEOTIDE SEQUENCE [LARGE SCALE GENOMIC DNA]</scope>
    <source>
        <tissue evidence="12">Muscle</tissue>
    </source>
</reference>
<dbReference type="Gene3D" id="2.60.40.10">
    <property type="entry name" value="Immunoglobulins"/>
    <property type="match status" value="9"/>
</dbReference>
<feature type="domain" description="Ig-like" evidence="11">
    <location>
        <begin position="151"/>
        <end position="243"/>
    </location>
</feature>
<dbReference type="Pfam" id="PF13927">
    <property type="entry name" value="Ig_3"/>
    <property type="match status" value="3"/>
</dbReference>
<accession>A0A4Z2GT84</accession>
<dbReference type="GO" id="GO:0008046">
    <property type="term" value="F:axon guidance receptor activity"/>
    <property type="evidence" value="ECO:0007669"/>
    <property type="project" value="TreeGrafter"/>
</dbReference>
<comment type="subcellular location">
    <subcellularLocation>
        <location evidence="1">Membrane</location>
        <topology evidence="1">Single-pass membrane protein</topology>
    </subcellularLocation>
</comment>
<dbReference type="PANTHER" id="PTHR45080">
    <property type="entry name" value="CONTACTIN 5"/>
    <property type="match status" value="1"/>
</dbReference>